<dbReference type="PANTHER" id="PTHR33444:SF7">
    <property type="entry name" value="TRANSMEMBRANE PROTEIN 272"/>
    <property type="match status" value="1"/>
</dbReference>
<accession>A0A8J6ANU1</accession>
<organism evidence="2 3">
    <name type="scientific">Galemys pyrenaicus</name>
    <name type="common">Iberian desman</name>
    <name type="synonym">Pyrenean desman</name>
    <dbReference type="NCBI Taxonomy" id="202257"/>
    <lineage>
        <taxon>Eukaryota</taxon>
        <taxon>Metazoa</taxon>
        <taxon>Chordata</taxon>
        <taxon>Craniata</taxon>
        <taxon>Vertebrata</taxon>
        <taxon>Euteleostomi</taxon>
        <taxon>Mammalia</taxon>
        <taxon>Eutheria</taxon>
        <taxon>Laurasiatheria</taxon>
        <taxon>Eulipotyphla</taxon>
        <taxon>Talpidae</taxon>
        <taxon>Galemys</taxon>
    </lineage>
</organism>
<proteinExistence type="predicted"/>
<feature type="transmembrane region" description="Helical" evidence="1">
    <location>
        <begin position="153"/>
        <end position="173"/>
    </location>
</feature>
<sequence>MAPRIPRQVIQQNFVVEQEKCQVVWRRCVIGAFLKSPAMVSHSVEQRVRFWRIGDLGSCDLSQPTVAMFRAVTNQDCCQVSQEQVREGAACFVLVLFALLVLPLSMAFTEPSVVPELCIVKPGILECICLNPVLFSPLLGMKFLEDCPIQPLIPLYLLVGGIVGALKVSLLLYDSTRMRQLLSKADDEYPWRQNAHRYYVHLILSLFLFLWFLLGNYWVFSVYLPDFIPPFQRPQNYCDKTLYLFAVGVLVLGHTVLASLLLCSACVYVWSRWRLAIDED</sequence>
<evidence type="ECO:0000256" key="1">
    <source>
        <dbReference type="SAM" id="Phobius"/>
    </source>
</evidence>
<feature type="transmembrane region" description="Helical" evidence="1">
    <location>
        <begin position="89"/>
        <end position="108"/>
    </location>
</feature>
<dbReference type="AlphaFoldDB" id="A0A8J6ANU1"/>
<dbReference type="OrthoDB" id="9666126at2759"/>
<evidence type="ECO:0000313" key="3">
    <source>
        <dbReference type="Proteomes" id="UP000700334"/>
    </source>
</evidence>
<keyword evidence="1 2" id="KW-0812">Transmembrane</keyword>
<reference evidence="2" key="1">
    <citation type="journal article" date="2021" name="Evol. Appl.">
        <title>The genome of the Pyrenean desman and the effects of bottlenecks and inbreeding on the genomic landscape of an endangered species.</title>
        <authorList>
            <person name="Escoda L."/>
            <person name="Castresana J."/>
        </authorList>
    </citation>
    <scope>NUCLEOTIDE SEQUENCE</scope>
    <source>
        <strain evidence="2">IBE-C5619</strain>
    </source>
</reference>
<dbReference type="Proteomes" id="UP000700334">
    <property type="component" value="Unassembled WGS sequence"/>
</dbReference>
<feature type="transmembrane region" description="Helical" evidence="1">
    <location>
        <begin position="198"/>
        <end position="223"/>
    </location>
</feature>
<feature type="transmembrane region" description="Helical" evidence="1">
    <location>
        <begin position="243"/>
        <end position="270"/>
    </location>
</feature>
<comment type="caution">
    <text evidence="2">The sequence shown here is derived from an EMBL/GenBank/DDBJ whole genome shotgun (WGS) entry which is preliminary data.</text>
</comment>
<keyword evidence="3" id="KW-1185">Reference proteome</keyword>
<dbReference type="EMBL" id="JAGFMF010011380">
    <property type="protein sequence ID" value="KAG8524846.1"/>
    <property type="molecule type" value="Genomic_DNA"/>
</dbReference>
<protein>
    <submittedName>
        <fullName evidence="2">Transmembrane protein 272</fullName>
    </submittedName>
</protein>
<dbReference type="InterPro" id="IPR040350">
    <property type="entry name" value="TMEM272"/>
</dbReference>
<gene>
    <name evidence="2" type="ORF">J0S82_017824</name>
</gene>
<evidence type="ECO:0000313" key="2">
    <source>
        <dbReference type="EMBL" id="KAG8524846.1"/>
    </source>
</evidence>
<keyword evidence="1" id="KW-0472">Membrane</keyword>
<name>A0A8J6ANU1_GALPY</name>
<keyword evidence="1" id="KW-1133">Transmembrane helix</keyword>
<dbReference type="PANTHER" id="PTHR33444">
    <property type="entry name" value="SI:DKEY-19B23.12-RELATED"/>
    <property type="match status" value="1"/>
</dbReference>